<accession>A0A1V1NUH6</accession>
<feature type="domain" description="CRISPR type III-associated protein" evidence="2">
    <location>
        <begin position="8"/>
        <end position="202"/>
    </location>
</feature>
<evidence type="ECO:0000313" key="4">
    <source>
        <dbReference type="Proteomes" id="UP000189670"/>
    </source>
</evidence>
<evidence type="ECO:0000256" key="1">
    <source>
        <dbReference type="ARBA" id="ARBA00023118"/>
    </source>
</evidence>
<keyword evidence="1" id="KW-0051">Antiviral defense</keyword>
<dbReference type="GO" id="GO:0051607">
    <property type="term" value="P:defense response to virus"/>
    <property type="evidence" value="ECO:0007669"/>
    <property type="project" value="UniProtKB-KW"/>
</dbReference>
<dbReference type="PANTHER" id="PTHR35579:SF3">
    <property type="entry name" value="CRISPR SYSTEM CMS ENDORIBONUCLEASE CSM3"/>
    <property type="match status" value="1"/>
</dbReference>
<evidence type="ECO:0000313" key="3">
    <source>
        <dbReference type="EMBL" id="ETR66203.1"/>
    </source>
</evidence>
<comment type="caution">
    <text evidence="3">The sequence shown here is derived from an EMBL/GenBank/DDBJ whole genome shotgun (WGS) entry which is preliminary data.</text>
</comment>
<dbReference type="EMBL" id="ATBP01002158">
    <property type="protein sequence ID" value="ETR66203.1"/>
    <property type="molecule type" value="Genomic_DNA"/>
</dbReference>
<dbReference type="InterPro" id="IPR005537">
    <property type="entry name" value="RAMP_III_fam"/>
</dbReference>
<dbReference type="PANTHER" id="PTHR35579">
    <property type="entry name" value="CRISPR SYSTEM CMS ENDORIBONUCLEASE CSM3"/>
    <property type="match status" value="1"/>
</dbReference>
<dbReference type="AlphaFoldDB" id="A0A1V1NUH6"/>
<gene>
    <name evidence="3" type="ORF">OMM_05757</name>
</gene>
<sequence>MDKYTLKVSFKSPAHIGSGEGFGAIIDSDIVFDEIGIPYIPAKRIKGCLRDSAEEVNDMFKIAKIDKISIDMKTFGEKGRESDKPSPVYFSNLVIENYNQNRLWLEYFLDTNKYSAFLSKDYILETFTQIRQQTKIDPDTGIAFQNSLRTIRLLDKGSEFYGDLYINSSDKDKANKIRNTIVLACMNFRCMGTQRNRGFGELTCSLLKGKKEISINDLKKLCIN</sequence>
<dbReference type="CDD" id="cd09726">
    <property type="entry name" value="RAMP_I_III"/>
    <property type="match status" value="1"/>
</dbReference>
<dbReference type="InterPro" id="IPR052216">
    <property type="entry name" value="CRISPR_Csm3_endoribonuclease"/>
</dbReference>
<proteinExistence type="predicted"/>
<reference evidence="4" key="1">
    <citation type="submission" date="2012-11" db="EMBL/GenBank/DDBJ databases">
        <authorList>
            <person name="Lucero-Rivera Y.E."/>
            <person name="Tovar-Ramirez D."/>
        </authorList>
    </citation>
    <scope>NUCLEOTIDE SEQUENCE [LARGE SCALE GENOMIC DNA]</scope>
    <source>
        <strain evidence="4">Araruama</strain>
    </source>
</reference>
<dbReference type="Pfam" id="PF03787">
    <property type="entry name" value="RAMPs"/>
    <property type="match status" value="1"/>
</dbReference>
<organism evidence="3 4">
    <name type="scientific">Candidatus Magnetoglobus multicellularis str. Araruama</name>
    <dbReference type="NCBI Taxonomy" id="890399"/>
    <lineage>
        <taxon>Bacteria</taxon>
        <taxon>Pseudomonadati</taxon>
        <taxon>Thermodesulfobacteriota</taxon>
        <taxon>Desulfobacteria</taxon>
        <taxon>Desulfobacterales</taxon>
        <taxon>Desulfobacteraceae</taxon>
        <taxon>Candidatus Magnetoglobus</taxon>
    </lineage>
</organism>
<evidence type="ECO:0000259" key="2">
    <source>
        <dbReference type="Pfam" id="PF03787"/>
    </source>
</evidence>
<name>A0A1V1NUH6_9BACT</name>
<protein>
    <recommendedName>
        <fullName evidence="2">CRISPR type III-associated protein domain-containing protein</fullName>
    </recommendedName>
</protein>
<dbReference type="Proteomes" id="UP000189670">
    <property type="component" value="Unassembled WGS sequence"/>
</dbReference>